<dbReference type="EMBL" id="PFBF01000037">
    <property type="protein sequence ID" value="PIR86313.1"/>
    <property type="molecule type" value="Genomic_DNA"/>
</dbReference>
<protein>
    <recommendedName>
        <fullName evidence="1">HNH nuclease domain-containing protein</fullName>
    </recommendedName>
</protein>
<comment type="caution">
    <text evidence="2">The sequence shown here is derived from an EMBL/GenBank/DDBJ whole genome shotgun (WGS) entry which is preliminary data.</text>
</comment>
<evidence type="ECO:0000313" key="3">
    <source>
        <dbReference type="Proteomes" id="UP000230706"/>
    </source>
</evidence>
<dbReference type="Pfam" id="PF01844">
    <property type="entry name" value="HNH"/>
    <property type="match status" value="1"/>
</dbReference>
<feature type="domain" description="HNH nuclease" evidence="1">
    <location>
        <begin position="60"/>
        <end position="108"/>
    </location>
</feature>
<dbReference type="InterPro" id="IPR003615">
    <property type="entry name" value="HNH_nuc"/>
</dbReference>
<proteinExistence type="predicted"/>
<organism evidence="2 3">
    <name type="scientific">Candidatus Kaiserbacteria bacterium CG10_big_fil_rev_8_21_14_0_10_43_70</name>
    <dbReference type="NCBI Taxonomy" id="1974605"/>
    <lineage>
        <taxon>Bacteria</taxon>
        <taxon>Candidatus Kaiseribacteriota</taxon>
    </lineage>
</organism>
<accession>A0A2H0UIT7</accession>
<reference evidence="3" key="1">
    <citation type="submission" date="2017-09" db="EMBL/GenBank/DDBJ databases">
        <title>Depth-based differentiation of microbial function through sediment-hosted aquifers and enrichment of novel symbionts in the deep terrestrial subsurface.</title>
        <authorList>
            <person name="Probst A.J."/>
            <person name="Ladd B."/>
            <person name="Jarett J.K."/>
            <person name="Geller-Mcgrath D.E."/>
            <person name="Sieber C.M.K."/>
            <person name="Emerson J.B."/>
            <person name="Anantharaman K."/>
            <person name="Thomas B.C."/>
            <person name="Malmstrom R."/>
            <person name="Stieglmeier M."/>
            <person name="Klingl A."/>
            <person name="Woyke T."/>
            <person name="Ryan C.M."/>
            <person name="Banfield J.F."/>
        </authorList>
    </citation>
    <scope>NUCLEOTIDE SEQUENCE [LARGE SCALE GENOMIC DNA]</scope>
</reference>
<sequence>MKCYGISCRKEIPCVVCKKLILSGANKKTCSRSCANRNRAGIKYKLNRPKDKVKAQRSIKIRLLRNRGGVCERCDYNKKQILQVHHKDRNRENNDLNNLELICPNCHAEEHYLEKSWLNGKS</sequence>
<dbReference type="GO" id="GO:0008270">
    <property type="term" value="F:zinc ion binding"/>
    <property type="evidence" value="ECO:0007669"/>
    <property type="project" value="InterPro"/>
</dbReference>
<dbReference type="CDD" id="cd00085">
    <property type="entry name" value="HNHc"/>
    <property type="match status" value="1"/>
</dbReference>
<dbReference type="GO" id="GO:0003676">
    <property type="term" value="F:nucleic acid binding"/>
    <property type="evidence" value="ECO:0007669"/>
    <property type="project" value="InterPro"/>
</dbReference>
<dbReference type="SMART" id="SM00507">
    <property type="entry name" value="HNHc"/>
    <property type="match status" value="1"/>
</dbReference>
<name>A0A2H0UIT7_9BACT</name>
<dbReference type="InterPro" id="IPR002711">
    <property type="entry name" value="HNH"/>
</dbReference>
<evidence type="ECO:0000259" key="1">
    <source>
        <dbReference type="SMART" id="SM00507"/>
    </source>
</evidence>
<evidence type="ECO:0000313" key="2">
    <source>
        <dbReference type="EMBL" id="PIR86313.1"/>
    </source>
</evidence>
<dbReference type="GO" id="GO:0004519">
    <property type="term" value="F:endonuclease activity"/>
    <property type="evidence" value="ECO:0007669"/>
    <property type="project" value="InterPro"/>
</dbReference>
<gene>
    <name evidence="2" type="ORF">COU13_01685</name>
</gene>
<dbReference type="Proteomes" id="UP000230706">
    <property type="component" value="Unassembled WGS sequence"/>
</dbReference>
<dbReference type="AlphaFoldDB" id="A0A2H0UIT7"/>